<reference evidence="1" key="2">
    <citation type="submission" date="2015-06" db="UniProtKB">
        <authorList>
            <consortium name="EnsemblPlants"/>
        </authorList>
    </citation>
    <scope>IDENTIFICATION</scope>
    <source>
        <strain evidence="1">DM1-3 516 R44</strain>
    </source>
</reference>
<evidence type="ECO:0000313" key="1">
    <source>
        <dbReference type="EnsemblPlants" id="PGSC0003DMT400092063"/>
    </source>
</evidence>
<sequence>MDLAREGKIELEDEKLSSNQVSVASDLPNTVMTCNFVDGNMEQEIPNNNQTRMIKFGDFEPIEVNKLLSLPILSDVASVGEGSTRQDEDVVDDLDDWGWTLVTRRRRRKVSSYKDSAKQHVREKMYYENGVAKRIIADDNPFTETEAHFVDAKFYLKKYSIKVDAIASGDVGPLNNMAKVAVGKAKVANKEDSNLGNPNKMPNVIGAFSSKKVTPILRYVPKAKEDKGHSLKLQENALEGLTLPVRRIDTVKSSTKLLGKSVAPKSLPHEKSLKLMISWRLFSTAPSSLASLSTSSLDITLFALMV</sequence>
<protein>
    <submittedName>
        <fullName evidence="1">Uncharacterized protein</fullName>
    </submittedName>
</protein>
<evidence type="ECO:0000313" key="2">
    <source>
        <dbReference type="Proteomes" id="UP000011115"/>
    </source>
</evidence>
<dbReference type="HOGENOM" id="CLU_910337_0_0_1"/>
<dbReference type="InParanoid" id="M1DP03"/>
<organism evidence="1 2">
    <name type="scientific">Solanum tuberosum</name>
    <name type="common">Potato</name>
    <dbReference type="NCBI Taxonomy" id="4113"/>
    <lineage>
        <taxon>Eukaryota</taxon>
        <taxon>Viridiplantae</taxon>
        <taxon>Streptophyta</taxon>
        <taxon>Embryophyta</taxon>
        <taxon>Tracheophyta</taxon>
        <taxon>Spermatophyta</taxon>
        <taxon>Magnoliopsida</taxon>
        <taxon>eudicotyledons</taxon>
        <taxon>Gunneridae</taxon>
        <taxon>Pentapetalae</taxon>
        <taxon>asterids</taxon>
        <taxon>lamiids</taxon>
        <taxon>Solanales</taxon>
        <taxon>Solanaceae</taxon>
        <taxon>Solanoideae</taxon>
        <taxon>Solaneae</taxon>
        <taxon>Solanum</taxon>
    </lineage>
</organism>
<reference evidence="2" key="1">
    <citation type="journal article" date="2011" name="Nature">
        <title>Genome sequence and analysis of the tuber crop potato.</title>
        <authorList>
            <consortium name="The Potato Genome Sequencing Consortium"/>
        </authorList>
    </citation>
    <scope>NUCLEOTIDE SEQUENCE [LARGE SCALE GENOMIC DNA]</scope>
    <source>
        <strain evidence="2">cv. DM1-3 516 R44</strain>
    </source>
</reference>
<name>M1DP03_SOLTU</name>
<dbReference type="Proteomes" id="UP000011115">
    <property type="component" value="Unassembled WGS sequence"/>
</dbReference>
<dbReference type="PaxDb" id="4113-PGSC0003DMT400092063"/>
<dbReference type="EnsemblPlants" id="PGSC0003DMT400092063">
    <property type="protein sequence ID" value="PGSC0003DMT400092063"/>
    <property type="gene ID" value="PGSC0003DMG400041634"/>
</dbReference>
<keyword evidence="2" id="KW-1185">Reference proteome</keyword>
<accession>M1DP03</accession>
<dbReference type="AlphaFoldDB" id="M1DP03"/>
<proteinExistence type="predicted"/>
<dbReference type="Gramene" id="PGSC0003DMT400092063">
    <property type="protein sequence ID" value="PGSC0003DMT400092063"/>
    <property type="gene ID" value="PGSC0003DMG400041634"/>
</dbReference>